<organism evidence="2 3">
    <name type="scientific">Rhodocollybia butyracea</name>
    <dbReference type="NCBI Taxonomy" id="206335"/>
    <lineage>
        <taxon>Eukaryota</taxon>
        <taxon>Fungi</taxon>
        <taxon>Dikarya</taxon>
        <taxon>Basidiomycota</taxon>
        <taxon>Agaricomycotina</taxon>
        <taxon>Agaricomycetes</taxon>
        <taxon>Agaricomycetidae</taxon>
        <taxon>Agaricales</taxon>
        <taxon>Marasmiineae</taxon>
        <taxon>Omphalotaceae</taxon>
        <taxon>Rhodocollybia</taxon>
    </lineage>
</organism>
<accession>A0A9P5QC74</accession>
<reference evidence="2" key="1">
    <citation type="submission" date="2020-11" db="EMBL/GenBank/DDBJ databases">
        <authorList>
            <consortium name="DOE Joint Genome Institute"/>
            <person name="Ahrendt S."/>
            <person name="Riley R."/>
            <person name="Andreopoulos W."/>
            <person name="Labutti K."/>
            <person name="Pangilinan J."/>
            <person name="Ruiz-Duenas F.J."/>
            <person name="Barrasa J.M."/>
            <person name="Sanchez-Garcia M."/>
            <person name="Camarero S."/>
            <person name="Miyauchi S."/>
            <person name="Serrano A."/>
            <person name="Linde D."/>
            <person name="Babiker R."/>
            <person name="Drula E."/>
            <person name="Ayuso-Fernandez I."/>
            <person name="Pacheco R."/>
            <person name="Padilla G."/>
            <person name="Ferreira P."/>
            <person name="Barriuso J."/>
            <person name="Kellner H."/>
            <person name="Castanera R."/>
            <person name="Alfaro M."/>
            <person name="Ramirez L."/>
            <person name="Pisabarro A.G."/>
            <person name="Kuo A."/>
            <person name="Tritt A."/>
            <person name="Lipzen A."/>
            <person name="He G."/>
            <person name="Yan M."/>
            <person name="Ng V."/>
            <person name="Cullen D."/>
            <person name="Martin F."/>
            <person name="Rosso M.-N."/>
            <person name="Henrissat B."/>
            <person name="Hibbett D."/>
            <person name="Martinez A.T."/>
            <person name="Grigoriev I.V."/>
        </authorList>
    </citation>
    <scope>NUCLEOTIDE SEQUENCE</scope>
    <source>
        <strain evidence="2">AH 40177</strain>
    </source>
</reference>
<gene>
    <name evidence="2" type="ORF">BDP27DRAFT_1486385</name>
</gene>
<feature type="region of interest" description="Disordered" evidence="1">
    <location>
        <begin position="77"/>
        <end position="136"/>
    </location>
</feature>
<protein>
    <submittedName>
        <fullName evidence="2">Uncharacterized protein</fullName>
    </submittedName>
</protein>
<dbReference type="Proteomes" id="UP000772434">
    <property type="component" value="Unassembled WGS sequence"/>
</dbReference>
<name>A0A9P5QC74_9AGAR</name>
<comment type="caution">
    <text evidence="2">The sequence shown here is derived from an EMBL/GenBank/DDBJ whole genome shotgun (WGS) entry which is preliminary data.</text>
</comment>
<evidence type="ECO:0000313" key="3">
    <source>
        <dbReference type="Proteomes" id="UP000772434"/>
    </source>
</evidence>
<evidence type="ECO:0000313" key="2">
    <source>
        <dbReference type="EMBL" id="KAF9077950.1"/>
    </source>
</evidence>
<dbReference type="EMBL" id="JADNRY010000002">
    <property type="protein sequence ID" value="KAF9077950.1"/>
    <property type="molecule type" value="Genomic_DNA"/>
</dbReference>
<proteinExistence type="predicted"/>
<sequence>MYDKLPRPEIMLQEPIAVELYGDRFTVLEGSKKYELRWPRITMTSEYKLEKPWADWSLVDRFEERVEIWVDKAAEADKPQRARRGHGKGRTQDTHKASLKQIKRKNNDSDDEDIPKNLARWNVPRLTRNSGLDDDQPQNVVAQKQMTGPLRNTTNTVISAFIESQPTRISQPIRDESSHPSTFPTFPSTLTKSCELKQTQYPRFKCLKSSDQDSVVQLQAPGVALQESTTTIMANETENIAASFEEFVFLHEPSHRSFVVAIAMLGQSLDSLKFDGLAINCGKGEFDLDAIQPQPHRKLKNKTSKFLTADVAIIAEVLTAELWFDFCPTGLSRRRGRKEGRKFITRHGPNTERRLRQHKLTRAQTPNNDELAVCPVGAAVDRCPNTTGDYITSVLIECSGYLVALSVDGDLNIYKVSLGQYYGMYMSRDASIYHTREQYHEERGSVKIATEIQNSGLEDEQHCLLLLKLSRGVLCAVENLSARLDDEGKRWDAKVDAHVLGKFPNGYKSVVFVSSKSEVHLEKSENVESSQSKAPSYH</sequence>
<evidence type="ECO:0000256" key="1">
    <source>
        <dbReference type="SAM" id="MobiDB-lite"/>
    </source>
</evidence>
<feature type="region of interest" description="Disordered" evidence="1">
    <location>
        <begin position="167"/>
        <end position="186"/>
    </location>
</feature>
<dbReference type="AlphaFoldDB" id="A0A9P5QC74"/>
<keyword evidence="3" id="KW-1185">Reference proteome</keyword>